<sequence length="105" mass="11502">MSATTIYVLLINLLLLLLLLGSSDMTAAARNIPSSVPSTMRSLGSETGNYVKMKPHLDHKQPIFQARDAKSCLPKGFRRTSAPSRYVNYEPLGVVACSDKHSKKP</sequence>
<reference evidence="2 3" key="1">
    <citation type="journal article" date="2020" name="Nat. Commun.">
        <title>Genome of Tripterygium wilfordii and identification of cytochrome P450 involved in triptolide biosynthesis.</title>
        <authorList>
            <person name="Tu L."/>
            <person name="Su P."/>
            <person name="Zhang Z."/>
            <person name="Gao L."/>
            <person name="Wang J."/>
            <person name="Hu T."/>
            <person name="Zhou J."/>
            <person name="Zhang Y."/>
            <person name="Zhao Y."/>
            <person name="Liu Y."/>
            <person name="Song Y."/>
            <person name="Tong Y."/>
            <person name="Lu Y."/>
            <person name="Yang J."/>
            <person name="Xu C."/>
            <person name="Jia M."/>
            <person name="Peters R.J."/>
            <person name="Huang L."/>
            <person name="Gao W."/>
        </authorList>
    </citation>
    <scope>NUCLEOTIDE SEQUENCE [LARGE SCALE GENOMIC DNA]</scope>
    <source>
        <strain evidence="3">cv. XIE 37</strain>
        <tissue evidence="2">Leaf</tissue>
    </source>
</reference>
<feature type="signal peptide" evidence="1">
    <location>
        <begin position="1"/>
        <end position="28"/>
    </location>
</feature>
<keyword evidence="3" id="KW-1185">Reference proteome</keyword>
<protein>
    <submittedName>
        <fullName evidence="2">Uncharacterized protein</fullName>
    </submittedName>
</protein>
<dbReference type="InParanoid" id="A0A7J7DZ24"/>
<dbReference type="PANTHER" id="PTHR36619:SF2">
    <property type="entry name" value="OS04G0208900 PROTEIN"/>
    <property type="match status" value="1"/>
</dbReference>
<evidence type="ECO:0000313" key="2">
    <source>
        <dbReference type="EMBL" id="KAF5751563.1"/>
    </source>
</evidence>
<keyword evidence="1" id="KW-0732">Signal</keyword>
<evidence type="ECO:0000256" key="1">
    <source>
        <dbReference type="SAM" id="SignalP"/>
    </source>
</evidence>
<name>A0A7J7DZ24_TRIWF</name>
<dbReference type="Proteomes" id="UP000593562">
    <property type="component" value="Unassembled WGS sequence"/>
</dbReference>
<dbReference type="AlphaFoldDB" id="A0A7J7DZ24"/>
<dbReference type="PANTHER" id="PTHR36619">
    <property type="entry name" value="OS04G0208900 PROTEIN"/>
    <property type="match status" value="1"/>
</dbReference>
<feature type="chain" id="PRO_5029593647" evidence="1">
    <location>
        <begin position="29"/>
        <end position="105"/>
    </location>
</feature>
<evidence type="ECO:0000313" key="3">
    <source>
        <dbReference type="Proteomes" id="UP000593562"/>
    </source>
</evidence>
<accession>A0A7J7DZ24</accession>
<proteinExistence type="predicted"/>
<gene>
    <name evidence="2" type="ORF">HS088_TW02G00578</name>
</gene>
<comment type="caution">
    <text evidence="2">The sequence shown here is derived from an EMBL/GenBank/DDBJ whole genome shotgun (WGS) entry which is preliminary data.</text>
</comment>
<organism evidence="2 3">
    <name type="scientific">Tripterygium wilfordii</name>
    <name type="common">Thunder God vine</name>
    <dbReference type="NCBI Taxonomy" id="458696"/>
    <lineage>
        <taxon>Eukaryota</taxon>
        <taxon>Viridiplantae</taxon>
        <taxon>Streptophyta</taxon>
        <taxon>Embryophyta</taxon>
        <taxon>Tracheophyta</taxon>
        <taxon>Spermatophyta</taxon>
        <taxon>Magnoliopsida</taxon>
        <taxon>eudicotyledons</taxon>
        <taxon>Gunneridae</taxon>
        <taxon>Pentapetalae</taxon>
        <taxon>rosids</taxon>
        <taxon>fabids</taxon>
        <taxon>Celastrales</taxon>
        <taxon>Celastraceae</taxon>
        <taxon>Tripterygium</taxon>
    </lineage>
</organism>
<dbReference type="EMBL" id="JAAARO010000002">
    <property type="protein sequence ID" value="KAF5751563.1"/>
    <property type="molecule type" value="Genomic_DNA"/>
</dbReference>